<gene>
    <name evidence="2" type="ORF">Pan216_27040</name>
</gene>
<reference evidence="2 3" key="1">
    <citation type="submission" date="2019-02" db="EMBL/GenBank/DDBJ databases">
        <title>Deep-cultivation of Planctomycetes and their phenomic and genomic characterization uncovers novel biology.</title>
        <authorList>
            <person name="Wiegand S."/>
            <person name="Jogler M."/>
            <person name="Boedeker C."/>
            <person name="Pinto D."/>
            <person name="Vollmers J."/>
            <person name="Rivas-Marin E."/>
            <person name="Kohn T."/>
            <person name="Peeters S.H."/>
            <person name="Heuer A."/>
            <person name="Rast P."/>
            <person name="Oberbeckmann S."/>
            <person name="Bunk B."/>
            <person name="Jeske O."/>
            <person name="Meyerdierks A."/>
            <person name="Storesund J.E."/>
            <person name="Kallscheuer N."/>
            <person name="Luecker S."/>
            <person name="Lage O.M."/>
            <person name="Pohl T."/>
            <person name="Merkel B.J."/>
            <person name="Hornburger P."/>
            <person name="Mueller R.-W."/>
            <person name="Bruemmer F."/>
            <person name="Labrenz M."/>
            <person name="Spormann A.M."/>
            <person name="Op den Camp H."/>
            <person name="Overmann J."/>
            <person name="Amann R."/>
            <person name="Jetten M.S.M."/>
            <person name="Mascher T."/>
            <person name="Medema M.H."/>
            <person name="Devos D.P."/>
            <person name="Kaster A.-K."/>
            <person name="Ovreas L."/>
            <person name="Rohde M."/>
            <person name="Galperin M.Y."/>
            <person name="Jogler C."/>
        </authorList>
    </citation>
    <scope>NUCLEOTIDE SEQUENCE [LARGE SCALE GENOMIC DNA]</scope>
    <source>
        <strain evidence="2 3">Pan216</strain>
    </source>
</reference>
<dbReference type="AlphaFoldDB" id="A0A518B4C4"/>
<name>A0A518B4C4_9BACT</name>
<dbReference type="EMBL" id="CP036279">
    <property type="protein sequence ID" value="QDU61839.1"/>
    <property type="molecule type" value="Genomic_DNA"/>
</dbReference>
<sequence length="61" mass="6460">MGGCSFGGGISRTIERIGMTVAIEKEDSKDTKGENPPCPGGARSHETISTSPWKLGRLELI</sequence>
<evidence type="ECO:0000313" key="3">
    <source>
        <dbReference type="Proteomes" id="UP000317093"/>
    </source>
</evidence>
<feature type="region of interest" description="Disordered" evidence="1">
    <location>
        <begin position="23"/>
        <end position="49"/>
    </location>
</feature>
<feature type="compositionally biased region" description="Basic and acidic residues" evidence="1">
    <location>
        <begin position="23"/>
        <end position="33"/>
    </location>
</feature>
<organism evidence="2 3">
    <name type="scientific">Kolteria novifilia</name>
    <dbReference type="NCBI Taxonomy" id="2527975"/>
    <lineage>
        <taxon>Bacteria</taxon>
        <taxon>Pseudomonadati</taxon>
        <taxon>Planctomycetota</taxon>
        <taxon>Planctomycetia</taxon>
        <taxon>Kolteriales</taxon>
        <taxon>Kolteriaceae</taxon>
        <taxon>Kolteria</taxon>
    </lineage>
</organism>
<protein>
    <submittedName>
        <fullName evidence="2">Uncharacterized protein</fullName>
    </submittedName>
</protein>
<evidence type="ECO:0000313" key="2">
    <source>
        <dbReference type="EMBL" id="QDU61839.1"/>
    </source>
</evidence>
<accession>A0A518B4C4</accession>
<proteinExistence type="predicted"/>
<keyword evidence="3" id="KW-1185">Reference proteome</keyword>
<dbReference type="KEGG" id="knv:Pan216_27040"/>
<dbReference type="Proteomes" id="UP000317093">
    <property type="component" value="Chromosome"/>
</dbReference>
<evidence type="ECO:0000256" key="1">
    <source>
        <dbReference type="SAM" id="MobiDB-lite"/>
    </source>
</evidence>